<keyword evidence="2" id="KW-0812">Transmembrane</keyword>
<feature type="transmembrane region" description="Helical" evidence="2">
    <location>
        <begin position="72"/>
        <end position="93"/>
    </location>
</feature>
<sequence length="126" mass="12755">MSAGDVGSVVAGLLMLLGSLFFLVTALGMLRSRDAISRVNNLSPATGAGLPLVIIGAAVHDLSAGDLTVLDGVKAALAVGAALVVSSVASNLLGRAAYRSQTELDPRTVGNALEPFEELDGVEHDD</sequence>
<dbReference type="PANTHER" id="PTHR34703:SF1">
    <property type="entry name" value="ANTIPORTER SUBUNIT MNHG2-RELATED"/>
    <property type="match status" value="1"/>
</dbReference>
<dbReference type="RefSeq" id="WP_193668588.1">
    <property type="nucleotide sequence ID" value="NZ_JACDTV010000005.1"/>
</dbReference>
<reference evidence="3 4" key="1">
    <citation type="submission" date="2021-01" db="EMBL/GenBank/DDBJ databases">
        <title>Sequencing the genomes of 1000 actinobacteria strains.</title>
        <authorList>
            <person name="Klenk H.-P."/>
        </authorList>
    </citation>
    <scope>NUCLEOTIDE SEQUENCE [LARGE SCALE GENOMIC DNA]</scope>
    <source>
        <strain evidence="3 4">DSM 18239</strain>
    </source>
</reference>
<organism evidence="3 4">
    <name type="scientific">Nocardioides salarius</name>
    <dbReference type="NCBI Taxonomy" id="374513"/>
    <lineage>
        <taxon>Bacteria</taxon>
        <taxon>Bacillati</taxon>
        <taxon>Actinomycetota</taxon>
        <taxon>Actinomycetes</taxon>
        <taxon>Propionibacteriales</taxon>
        <taxon>Nocardioidaceae</taxon>
        <taxon>Nocardioides</taxon>
    </lineage>
</organism>
<dbReference type="Pfam" id="PF03334">
    <property type="entry name" value="PhaG_MnhG_YufB"/>
    <property type="match status" value="1"/>
</dbReference>
<feature type="transmembrane region" description="Helical" evidence="2">
    <location>
        <begin position="6"/>
        <end position="30"/>
    </location>
</feature>
<evidence type="ECO:0000313" key="4">
    <source>
        <dbReference type="Proteomes" id="UP000732378"/>
    </source>
</evidence>
<protein>
    <submittedName>
        <fullName evidence="3">Multicomponent Na+:H+ antiporter subunit G</fullName>
    </submittedName>
</protein>
<keyword evidence="2" id="KW-0472">Membrane</keyword>
<dbReference type="InterPro" id="IPR005133">
    <property type="entry name" value="PhaG_MnhG_YufB"/>
</dbReference>
<dbReference type="EMBL" id="JAFBBZ010000001">
    <property type="protein sequence ID" value="MBM7508930.1"/>
    <property type="molecule type" value="Genomic_DNA"/>
</dbReference>
<dbReference type="Proteomes" id="UP000732378">
    <property type="component" value="Unassembled WGS sequence"/>
</dbReference>
<gene>
    <name evidence="3" type="ORF">JOE61_002744</name>
</gene>
<comment type="similarity">
    <text evidence="1">Belongs to the CPA3 antiporters (TC 2.A.63) subunit G family.</text>
</comment>
<proteinExistence type="inferred from homology"/>
<dbReference type="PANTHER" id="PTHR34703">
    <property type="entry name" value="ANTIPORTER SUBUNIT MNHG2-RELATED"/>
    <property type="match status" value="1"/>
</dbReference>
<keyword evidence="2" id="KW-1133">Transmembrane helix</keyword>
<name>A0ABS2MCL2_9ACTN</name>
<evidence type="ECO:0000256" key="1">
    <source>
        <dbReference type="ARBA" id="ARBA00008404"/>
    </source>
</evidence>
<comment type="caution">
    <text evidence="3">The sequence shown here is derived from an EMBL/GenBank/DDBJ whole genome shotgun (WGS) entry which is preliminary data.</text>
</comment>
<keyword evidence="4" id="KW-1185">Reference proteome</keyword>
<evidence type="ECO:0000313" key="3">
    <source>
        <dbReference type="EMBL" id="MBM7508930.1"/>
    </source>
</evidence>
<accession>A0ABS2MCL2</accession>
<feature type="transmembrane region" description="Helical" evidence="2">
    <location>
        <begin position="42"/>
        <end position="60"/>
    </location>
</feature>
<evidence type="ECO:0000256" key="2">
    <source>
        <dbReference type="SAM" id="Phobius"/>
    </source>
</evidence>